<dbReference type="PANTHER" id="PTHR21068:SF43">
    <property type="entry name" value="SPARTIN"/>
    <property type="match status" value="1"/>
</dbReference>
<proteinExistence type="predicted"/>
<dbReference type="InterPro" id="IPR045036">
    <property type="entry name" value="Spartin-like"/>
</dbReference>
<feature type="domain" description="Senescence" evidence="1">
    <location>
        <begin position="40"/>
        <end position="163"/>
    </location>
</feature>
<evidence type="ECO:0000313" key="2">
    <source>
        <dbReference type="EMBL" id="TRY65978.1"/>
    </source>
</evidence>
<dbReference type="InterPro" id="IPR009686">
    <property type="entry name" value="Senescence/spartin_C"/>
</dbReference>
<dbReference type="Proteomes" id="UP000316079">
    <property type="component" value="Unassembled WGS sequence"/>
</dbReference>
<dbReference type="AlphaFoldDB" id="A0A553NKM4"/>
<protein>
    <recommendedName>
        <fullName evidence="1">Senescence domain-containing protein</fullName>
    </recommendedName>
</protein>
<evidence type="ECO:0000259" key="1">
    <source>
        <dbReference type="Pfam" id="PF06911"/>
    </source>
</evidence>
<dbReference type="Pfam" id="PF06911">
    <property type="entry name" value="Senescence"/>
    <property type="match status" value="1"/>
</dbReference>
<dbReference type="GO" id="GO:0005886">
    <property type="term" value="C:plasma membrane"/>
    <property type="evidence" value="ECO:0007669"/>
    <property type="project" value="TreeGrafter"/>
</dbReference>
<dbReference type="GO" id="GO:0030514">
    <property type="term" value="P:negative regulation of BMP signaling pathway"/>
    <property type="evidence" value="ECO:0007669"/>
    <property type="project" value="TreeGrafter"/>
</dbReference>
<reference evidence="2 3" key="1">
    <citation type="journal article" date="2019" name="Sci. Data">
        <title>Hybrid genome assembly and annotation of Danionella translucida.</title>
        <authorList>
            <person name="Kadobianskyi M."/>
            <person name="Schulze L."/>
            <person name="Schuelke M."/>
            <person name="Judkewitz B."/>
        </authorList>
    </citation>
    <scope>NUCLEOTIDE SEQUENCE [LARGE SCALE GENOMIC DNA]</scope>
    <source>
        <strain evidence="2 3">Bolton</strain>
    </source>
</reference>
<dbReference type="OrthoDB" id="20821at2759"/>
<evidence type="ECO:0000313" key="3">
    <source>
        <dbReference type="Proteomes" id="UP000316079"/>
    </source>
</evidence>
<organism evidence="2 3">
    <name type="scientific">Danionella cerebrum</name>
    <dbReference type="NCBI Taxonomy" id="2873325"/>
    <lineage>
        <taxon>Eukaryota</taxon>
        <taxon>Metazoa</taxon>
        <taxon>Chordata</taxon>
        <taxon>Craniata</taxon>
        <taxon>Vertebrata</taxon>
        <taxon>Euteleostomi</taxon>
        <taxon>Actinopterygii</taxon>
        <taxon>Neopterygii</taxon>
        <taxon>Teleostei</taxon>
        <taxon>Ostariophysi</taxon>
        <taxon>Cypriniformes</taxon>
        <taxon>Danionidae</taxon>
        <taxon>Danioninae</taxon>
        <taxon>Danionella</taxon>
    </lineage>
</organism>
<name>A0A553NKM4_9TELE</name>
<sequence>MVQPIPLTSVRKFQLGPLFLKQRLLLLGRKRGVLAELGSVDGLCTVAGHVGRELAPHVKKHGGKLIPESMKKDKDGRSNIDGAMVVAASGVQGFATMWTGLEVAAKNIAKSVATETVTTVKHKYGPEAGQATDHAVNSAINVGVTAFNIDNLGIKAMVKKTGKETAHAILTDYKVQPPGSQVEKKKDK</sequence>
<dbReference type="EMBL" id="SRMA01026879">
    <property type="protein sequence ID" value="TRY65978.1"/>
    <property type="molecule type" value="Genomic_DNA"/>
</dbReference>
<accession>A0A553NKM4</accession>
<gene>
    <name evidence="2" type="ORF">DNTS_003762</name>
</gene>
<comment type="caution">
    <text evidence="2">The sequence shown here is derived from an EMBL/GenBank/DDBJ whole genome shotgun (WGS) entry which is preliminary data.</text>
</comment>
<keyword evidence="3" id="KW-1185">Reference proteome</keyword>
<dbReference type="GO" id="GO:0051301">
    <property type="term" value="P:cell division"/>
    <property type="evidence" value="ECO:0007669"/>
    <property type="project" value="TreeGrafter"/>
</dbReference>
<dbReference type="PANTHER" id="PTHR21068">
    <property type="entry name" value="SPARTIN"/>
    <property type="match status" value="1"/>
</dbReference>